<keyword evidence="3" id="KW-1185">Reference proteome</keyword>
<dbReference type="PANTHER" id="PTHR22572">
    <property type="entry name" value="SUGAR-1-PHOSPHATE GUANYL TRANSFERASE"/>
    <property type="match status" value="1"/>
</dbReference>
<dbReference type="RefSeq" id="WP_158636241.1">
    <property type="nucleotide sequence ID" value="NZ_VLKP01000001.1"/>
</dbReference>
<gene>
    <name evidence="2" type="ORF">IP93_00254</name>
</gene>
<dbReference type="InterPro" id="IPR050486">
    <property type="entry name" value="Mannose-1P_guanyltransferase"/>
</dbReference>
<dbReference type="AlphaFoldDB" id="A0A562M2V5"/>
<dbReference type="InterPro" id="IPR029044">
    <property type="entry name" value="Nucleotide-diphossugar_trans"/>
</dbReference>
<dbReference type="CDD" id="cd06915">
    <property type="entry name" value="NTP_transferase_WcbM_like"/>
    <property type="match status" value="1"/>
</dbReference>
<reference evidence="2 3" key="1">
    <citation type="journal article" date="2015" name="Stand. Genomic Sci.">
        <title>Genomic Encyclopedia of Bacterial and Archaeal Type Strains, Phase III: the genomes of soil and plant-associated and newly described type strains.</title>
        <authorList>
            <person name="Whitman W.B."/>
            <person name="Woyke T."/>
            <person name="Klenk H.P."/>
            <person name="Zhou Y."/>
            <person name="Lilburn T.G."/>
            <person name="Beck B.J."/>
            <person name="De Vos P."/>
            <person name="Vandamme P."/>
            <person name="Eisen J.A."/>
            <person name="Garrity G."/>
            <person name="Hugenholtz P."/>
            <person name="Kyrpides N.C."/>
        </authorList>
    </citation>
    <scope>NUCLEOTIDE SEQUENCE [LARGE SCALE GENOMIC DNA]</scope>
    <source>
        <strain evidence="2 3">CGMCC 1.10136</strain>
    </source>
</reference>
<dbReference type="SUPFAM" id="SSF53448">
    <property type="entry name" value="Nucleotide-diphospho-sugar transferases"/>
    <property type="match status" value="1"/>
</dbReference>
<keyword evidence="2" id="KW-0548">Nucleotidyltransferase</keyword>
<accession>A0A562M2V5</accession>
<protein>
    <submittedName>
        <fullName evidence="2">D-glycero-alpha-D-manno-heptose 1-phosphate guanylyltransferase</fullName>
    </submittedName>
</protein>
<organism evidence="2 3">
    <name type="scientific">Aerolutibacter ruishenii</name>
    <dbReference type="NCBI Taxonomy" id="686800"/>
    <lineage>
        <taxon>Bacteria</taxon>
        <taxon>Pseudomonadati</taxon>
        <taxon>Pseudomonadota</taxon>
        <taxon>Gammaproteobacteria</taxon>
        <taxon>Lysobacterales</taxon>
        <taxon>Lysobacteraceae</taxon>
        <taxon>Aerolutibacter</taxon>
    </lineage>
</organism>
<feature type="domain" description="Nucleotidyl transferase" evidence="1">
    <location>
        <begin position="7"/>
        <end position="227"/>
    </location>
</feature>
<evidence type="ECO:0000313" key="3">
    <source>
        <dbReference type="Proteomes" id="UP000316471"/>
    </source>
</evidence>
<evidence type="ECO:0000313" key="2">
    <source>
        <dbReference type="EMBL" id="TWI14259.1"/>
    </source>
</evidence>
<comment type="caution">
    <text evidence="2">The sequence shown here is derived from an EMBL/GenBank/DDBJ whole genome shotgun (WGS) entry which is preliminary data.</text>
</comment>
<dbReference type="GO" id="GO:0016779">
    <property type="term" value="F:nucleotidyltransferase activity"/>
    <property type="evidence" value="ECO:0007669"/>
    <property type="project" value="UniProtKB-KW"/>
</dbReference>
<dbReference type="InterPro" id="IPR005835">
    <property type="entry name" value="NTP_transferase_dom"/>
</dbReference>
<evidence type="ECO:0000259" key="1">
    <source>
        <dbReference type="Pfam" id="PF00483"/>
    </source>
</evidence>
<dbReference type="Proteomes" id="UP000316471">
    <property type="component" value="Unassembled WGS sequence"/>
</dbReference>
<keyword evidence="2" id="KW-0808">Transferase</keyword>
<name>A0A562M2V5_9GAMM</name>
<proteinExistence type="predicted"/>
<dbReference type="OrthoDB" id="9788272at2"/>
<dbReference type="EMBL" id="VLKP01000001">
    <property type="protein sequence ID" value="TWI14259.1"/>
    <property type="molecule type" value="Genomic_DNA"/>
</dbReference>
<sequence>MKPADEAIVLVGGLGTRLRAVVPDLPKPLAPVAGRPFLAWVMDQLADNGIRHVVLATGYMSDVVEAAIGASWRGMQVEYSVEQHALGTGGAVRQACQRLRGNAVHVLNGDTYLDYSAAGIADAVSESGANIGVALARVDDVARYGAVECDSGRITRFREKGGSGPGYVNAGCYFLGSKAIAALPQLEAYSFETEVLVPMTAAGSVCGYADTRGFIDIGVPDDYLRAQTIFGG</sequence>
<dbReference type="Pfam" id="PF00483">
    <property type="entry name" value="NTP_transferase"/>
    <property type="match status" value="1"/>
</dbReference>
<dbReference type="Gene3D" id="3.90.550.10">
    <property type="entry name" value="Spore Coat Polysaccharide Biosynthesis Protein SpsA, Chain A"/>
    <property type="match status" value="1"/>
</dbReference>